<reference evidence="2" key="1">
    <citation type="submission" date="2022-03" db="EMBL/GenBank/DDBJ databases">
        <authorList>
            <person name="Lindestad O."/>
        </authorList>
    </citation>
    <scope>NUCLEOTIDE SEQUENCE</scope>
</reference>
<keyword evidence="3" id="KW-1185">Reference proteome</keyword>
<protein>
    <submittedName>
        <fullName evidence="2">Jg26097 protein</fullName>
    </submittedName>
</protein>
<dbReference type="EMBL" id="CAKXAJ010022092">
    <property type="protein sequence ID" value="CAH2226847.1"/>
    <property type="molecule type" value="Genomic_DNA"/>
</dbReference>
<evidence type="ECO:0000313" key="3">
    <source>
        <dbReference type="Proteomes" id="UP000838756"/>
    </source>
</evidence>
<feature type="region of interest" description="Disordered" evidence="1">
    <location>
        <begin position="57"/>
        <end position="79"/>
    </location>
</feature>
<proteinExistence type="predicted"/>
<gene>
    <name evidence="2" type="primary">jg26097</name>
    <name evidence="2" type="ORF">PAEG_LOCUS7506</name>
</gene>
<accession>A0A8S4QXN5</accession>
<organism evidence="2 3">
    <name type="scientific">Pararge aegeria aegeria</name>
    <dbReference type="NCBI Taxonomy" id="348720"/>
    <lineage>
        <taxon>Eukaryota</taxon>
        <taxon>Metazoa</taxon>
        <taxon>Ecdysozoa</taxon>
        <taxon>Arthropoda</taxon>
        <taxon>Hexapoda</taxon>
        <taxon>Insecta</taxon>
        <taxon>Pterygota</taxon>
        <taxon>Neoptera</taxon>
        <taxon>Endopterygota</taxon>
        <taxon>Lepidoptera</taxon>
        <taxon>Glossata</taxon>
        <taxon>Ditrysia</taxon>
        <taxon>Papilionoidea</taxon>
        <taxon>Nymphalidae</taxon>
        <taxon>Satyrinae</taxon>
        <taxon>Satyrini</taxon>
        <taxon>Parargina</taxon>
        <taxon>Pararge</taxon>
    </lineage>
</organism>
<feature type="compositionally biased region" description="Basic and acidic residues" evidence="1">
    <location>
        <begin position="66"/>
        <end position="79"/>
    </location>
</feature>
<name>A0A8S4QXN5_9NEOP</name>
<evidence type="ECO:0000313" key="2">
    <source>
        <dbReference type="EMBL" id="CAH2226847.1"/>
    </source>
</evidence>
<comment type="caution">
    <text evidence="2">The sequence shown here is derived from an EMBL/GenBank/DDBJ whole genome shotgun (WGS) entry which is preliminary data.</text>
</comment>
<sequence>MVSMVVVLTIAIGCKRVARSALLLHLDLTISWSSLQASGHRLRSIFLTRSGHSWRNDPEPAAAAEDLSRRSDEAAGRDRGTRAFIPTLILVDAMPEETRA</sequence>
<dbReference type="AlphaFoldDB" id="A0A8S4QXN5"/>
<dbReference type="Proteomes" id="UP000838756">
    <property type="component" value="Unassembled WGS sequence"/>
</dbReference>
<evidence type="ECO:0000256" key="1">
    <source>
        <dbReference type="SAM" id="MobiDB-lite"/>
    </source>
</evidence>